<evidence type="ECO:0000313" key="1">
    <source>
        <dbReference type="EMBL" id="GAA0344103.1"/>
    </source>
</evidence>
<reference evidence="2" key="1">
    <citation type="journal article" date="2019" name="Int. J. Syst. Evol. Microbiol.">
        <title>The Global Catalogue of Microorganisms (GCM) 10K type strain sequencing project: providing services to taxonomists for standard genome sequencing and annotation.</title>
        <authorList>
            <consortium name="The Broad Institute Genomics Platform"/>
            <consortium name="The Broad Institute Genome Sequencing Center for Infectious Disease"/>
            <person name="Wu L."/>
            <person name="Ma J."/>
        </authorList>
    </citation>
    <scope>NUCLEOTIDE SEQUENCE [LARGE SCALE GENOMIC DNA]</scope>
    <source>
        <strain evidence="2">JCM 9731</strain>
    </source>
</reference>
<dbReference type="EMBL" id="BAAADJ010000062">
    <property type="protein sequence ID" value="GAA0344103.1"/>
    <property type="molecule type" value="Genomic_DNA"/>
</dbReference>
<name>A0ABP3GFD1_9BACI</name>
<gene>
    <name evidence="1" type="ORF">GCM10008967_38170</name>
</gene>
<sequence length="48" mass="5775">MDVCLRVGWVIEVVMEIFLEGVCNLGEWYVRKIEFECEIFKMSAIIWF</sequence>
<accession>A0ABP3GFD1</accession>
<comment type="caution">
    <text evidence="1">The sequence shown here is derived from an EMBL/GenBank/DDBJ whole genome shotgun (WGS) entry which is preliminary data.</text>
</comment>
<protein>
    <submittedName>
        <fullName evidence="1">Uncharacterized protein</fullName>
    </submittedName>
</protein>
<proteinExistence type="predicted"/>
<dbReference type="Proteomes" id="UP001500782">
    <property type="component" value="Unassembled WGS sequence"/>
</dbReference>
<keyword evidence="2" id="KW-1185">Reference proteome</keyword>
<evidence type="ECO:0000313" key="2">
    <source>
        <dbReference type="Proteomes" id="UP001500782"/>
    </source>
</evidence>
<organism evidence="1 2">
    <name type="scientific">Bacillus carboniphilus</name>
    <dbReference type="NCBI Taxonomy" id="86663"/>
    <lineage>
        <taxon>Bacteria</taxon>
        <taxon>Bacillati</taxon>
        <taxon>Bacillota</taxon>
        <taxon>Bacilli</taxon>
        <taxon>Bacillales</taxon>
        <taxon>Bacillaceae</taxon>
        <taxon>Bacillus</taxon>
    </lineage>
</organism>